<dbReference type="Pfam" id="PF12146">
    <property type="entry name" value="Hydrolase_4"/>
    <property type="match status" value="1"/>
</dbReference>
<keyword evidence="2" id="KW-0378">Hydrolase</keyword>
<evidence type="ECO:0000313" key="2">
    <source>
        <dbReference type="EMBL" id="MEK9500738.1"/>
    </source>
</evidence>
<dbReference type="InterPro" id="IPR022742">
    <property type="entry name" value="Hydrolase_4"/>
</dbReference>
<comment type="caution">
    <text evidence="2">The sequence shown here is derived from an EMBL/GenBank/DDBJ whole genome shotgun (WGS) entry which is preliminary data.</text>
</comment>
<feature type="domain" description="Serine aminopeptidase S33" evidence="1">
    <location>
        <begin position="83"/>
        <end position="316"/>
    </location>
</feature>
<dbReference type="SUPFAM" id="SSF53474">
    <property type="entry name" value="alpha/beta-Hydrolases"/>
    <property type="match status" value="1"/>
</dbReference>
<protein>
    <submittedName>
        <fullName evidence="2">Alpha/beta fold hydrolase</fullName>
    </submittedName>
</protein>
<evidence type="ECO:0000313" key="3">
    <source>
        <dbReference type="Proteomes" id="UP001484239"/>
    </source>
</evidence>
<keyword evidence="3" id="KW-1185">Reference proteome</keyword>
<reference evidence="2 3" key="1">
    <citation type="submission" date="2024-02" db="EMBL/GenBank/DDBJ databases">
        <title>A novel Gemmatimonadota bacterium.</title>
        <authorList>
            <person name="Du Z.-J."/>
            <person name="Ye Y.-Q."/>
        </authorList>
    </citation>
    <scope>NUCLEOTIDE SEQUENCE [LARGE SCALE GENOMIC DNA]</scope>
    <source>
        <strain evidence="2 3">DH-20</strain>
    </source>
</reference>
<accession>A0ABU9E9D3</accession>
<dbReference type="PANTHER" id="PTHR43798">
    <property type="entry name" value="MONOACYLGLYCEROL LIPASE"/>
    <property type="match status" value="1"/>
</dbReference>
<dbReference type="InterPro" id="IPR029058">
    <property type="entry name" value="AB_hydrolase_fold"/>
</dbReference>
<dbReference type="PANTHER" id="PTHR43798:SF33">
    <property type="entry name" value="HYDROLASE, PUTATIVE (AFU_ORTHOLOGUE AFUA_2G14860)-RELATED"/>
    <property type="match status" value="1"/>
</dbReference>
<proteinExistence type="predicted"/>
<gene>
    <name evidence="2" type="ORF">WI372_07105</name>
</gene>
<organism evidence="2 3">
    <name type="scientific">Gaopeijia maritima</name>
    <dbReference type="NCBI Taxonomy" id="3119007"/>
    <lineage>
        <taxon>Bacteria</taxon>
        <taxon>Pseudomonadati</taxon>
        <taxon>Gemmatimonadota</taxon>
        <taxon>Longimicrobiia</taxon>
        <taxon>Gaopeijiales</taxon>
        <taxon>Gaopeijiaceae</taxon>
        <taxon>Gaopeijia</taxon>
    </lineage>
</organism>
<dbReference type="GO" id="GO:0016787">
    <property type="term" value="F:hydrolase activity"/>
    <property type="evidence" value="ECO:0007669"/>
    <property type="project" value="UniProtKB-KW"/>
</dbReference>
<sequence length="342" mass="36312">MTTTRRSARRIPAPGAPTGIGGGSRFAVGVLAAVLFVVSGCTAERLPDRSAFGIDTPALERLEVDSDGHALTVWARVPESAVATVLLLHGRTWSSLPDFDLQVEGESLSLMQALAGEDIAVYALDARGYGATPRDESGWLDPDRMALDVVRVLEWLGEGTGAAPTVMGWSYGSTAAHLAAQRRPDLVAGVALYGYWKDPAALLPAQDDPADPPARATTEEAARSDFITPGSISDRAVDAFVAAALEADPVRVDVRRAHAFNALSPDSLTVPTLILQGELDPIAPSAVQERLFRGLGTAHKSWVVLPGCDHAAHLERCMPRFVRALAGFVREVAEPPTSEPTR</sequence>
<evidence type="ECO:0000259" key="1">
    <source>
        <dbReference type="Pfam" id="PF12146"/>
    </source>
</evidence>
<dbReference type="RefSeq" id="WP_405286585.1">
    <property type="nucleotide sequence ID" value="NZ_JBBHLI010000003.1"/>
</dbReference>
<dbReference type="InterPro" id="IPR050266">
    <property type="entry name" value="AB_hydrolase_sf"/>
</dbReference>
<dbReference type="EMBL" id="JBBHLI010000003">
    <property type="protein sequence ID" value="MEK9500738.1"/>
    <property type="molecule type" value="Genomic_DNA"/>
</dbReference>
<dbReference type="Gene3D" id="3.40.50.1820">
    <property type="entry name" value="alpha/beta hydrolase"/>
    <property type="match status" value="1"/>
</dbReference>
<dbReference type="Proteomes" id="UP001484239">
    <property type="component" value="Unassembled WGS sequence"/>
</dbReference>
<name>A0ABU9E9D3_9BACT</name>